<protein>
    <submittedName>
        <fullName evidence="2">Uncharacterized protein</fullName>
    </submittedName>
</protein>
<evidence type="ECO:0000313" key="3">
    <source>
        <dbReference type="Proteomes" id="UP001307889"/>
    </source>
</evidence>
<evidence type="ECO:0000313" key="2">
    <source>
        <dbReference type="EMBL" id="BES96894.1"/>
    </source>
</evidence>
<dbReference type="EMBL" id="AP028915">
    <property type="protein sequence ID" value="BES96894.1"/>
    <property type="molecule type" value="Genomic_DNA"/>
</dbReference>
<gene>
    <name evidence="2" type="ORF">NTJ_09707</name>
</gene>
<reference evidence="2 3" key="1">
    <citation type="submission" date="2023-09" db="EMBL/GenBank/DDBJ databases">
        <title>Nesidiocoris tenuis whole genome shotgun sequence.</title>
        <authorList>
            <person name="Shibata T."/>
            <person name="Shimoda M."/>
            <person name="Kobayashi T."/>
            <person name="Uehara T."/>
        </authorList>
    </citation>
    <scope>NUCLEOTIDE SEQUENCE [LARGE SCALE GENOMIC DNA]</scope>
    <source>
        <strain evidence="2 3">Japan</strain>
    </source>
</reference>
<feature type="region of interest" description="Disordered" evidence="1">
    <location>
        <begin position="1"/>
        <end position="25"/>
    </location>
</feature>
<evidence type="ECO:0000256" key="1">
    <source>
        <dbReference type="SAM" id="MobiDB-lite"/>
    </source>
</evidence>
<accession>A0ABN7AXI4</accession>
<organism evidence="2 3">
    <name type="scientific">Nesidiocoris tenuis</name>
    <dbReference type="NCBI Taxonomy" id="355587"/>
    <lineage>
        <taxon>Eukaryota</taxon>
        <taxon>Metazoa</taxon>
        <taxon>Ecdysozoa</taxon>
        <taxon>Arthropoda</taxon>
        <taxon>Hexapoda</taxon>
        <taxon>Insecta</taxon>
        <taxon>Pterygota</taxon>
        <taxon>Neoptera</taxon>
        <taxon>Paraneoptera</taxon>
        <taxon>Hemiptera</taxon>
        <taxon>Heteroptera</taxon>
        <taxon>Panheteroptera</taxon>
        <taxon>Cimicomorpha</taxon>
        <taxon>Miridae</taxon>
        <taxon>Dicyphina</taxon>
        <taxon>Nesidiocoris</taxon>
    </lineage>
</organism>
<proteinExistence type="predicted"/>
<feature type="compositionally biased region" description="Polar residues" evidence="1">
    <location>
        <begin position="1"/>
        <end position="12"/>
    </location>
</feature>
<dbReference type="Proteomes" id="UP001307889">
    <property type="component" value="Chromosome 7"/>
</dbReference>
<name>A0ABN7AXI4_9HEMI</name>
<keyword evidence="3" id="KW-1185">Reference proteome</keyword>
<sequence length="74" mass="7782">MQVAPATSSAPEDSTPETHPRTSQRLFVATPERATARDVPPPAATASPCWTGSVDILVLDGFVVEANAEEAQAY</sequence>